<reference evidence="5 6" key="1">
    <citation type="submission" date="2017-10" db="EMBL/GenBank/DDBJ databases">
        <authorList>
            <person name="Banno H."/>
            <person name="Chua N.-H."/>
        </authorList>
    </citation>
    <scope>NUCLEOTIDE SEQUENCE [LARGE SCALE GENOMIC DNA]</scope>
    <source>
        <strain evidence="5 6">YW11</strain>
    </source>
</reference>
<dbReference type="SUPFAM" id="SSF47336">
    <property type="entry name" value="ACP-like"/>
    <property type="match status" value="1"/>
</dbReference>
<dbReference type="Gene3D" id="2.30.38.10">
    <property type="entry name" value="Luciferase, Domain 3"/>
    <property type="match status" value="1"/>
</dbReference>
<dbReference type="InterPro" id="IPR001031">
    <property type="entry name" value="Thioesterase"/>
</dbReference>
<dbReference type="InterPro" id="IPR000873">
    <property type="entry name" value="AMP-dep_synth/lig_dom"/>
</dbReference>
<dbReference type="Gene3D" id="3.30.559.30">
    <property type="entry name" value="Nonribosomal peptide synthetase, condensation domain"/>
    <property type="match status" value="1"/>
</dbReference>
<evidence type="ECO:0000259" key="4">
    <source>
        <dbReference type="PROSITE" id="PS50075"/>
    </source>
</evidence>
<evidence type="ECO:0000313" key="6">
    <source>
        <dbReference type="Proteomes" id="UP000223527"/>
    </source>
</evidence>
<dbReference type="SMART" id="SM00823">
    <property type="entry name" value="PKS_PP"/>
    <property type="match status" value="1"/>
</dbReference>
<dbReference type="GO" id="GO:0031177">
    <property type="term" value="F:phosphopantetheine binding"/>
    <property type="evidence" value="ECO:0007669"/>
    <property type="project" value="InterPro"/>
</dbReference>
<evidence type="ECO:0000256" key="1">
    <source>
        <dbReference type="ARBA" id="ARBA00001957"/>
    </source>
</evidence>
<dbReference type="Pfam" id="PF00975">
    <property type="entry name" value="Thioesterase"/>
    <property type="match status" value="1"/>
</dbReference>
<dbReference type="Proteomes" id="UP000223527">
    <property type="component" value="Unassembled WGS sequence"/>
</dbReference>
<dbReference type="FunFam" id="3.40.50.980:FF:000002">
    <property type="entry name" value="Enterobactin synthetase component F"/>
    <property type="match status" value="1"/>
</dbReference>
<dbReference type="CDD" id="cd17646">
    <property type="entry name" value="A_NRPS_AB3403-like"/>
    <property type="match status" value="1"/>
</dbReference>
<dbReference type="SMART" id="SM00824">
    <property type="entry name" value="PKS_TE"/>
    <property type="match status" value="1"/>
</dbReference>
<dbReference type="InterPro" id="IPR036736">
    <property type="entry name" value="ACP-like_sf"/>
</dbReference>
<dbReference type="GO" id="GO:0009239">
    <property type="term" value="P:enterobactin biosynthetic process"/>
    <property type="evidence" value="ECO:0007669"/>
    <property type="project" value="TreeGrafter"/>
</dbReference>
<accession>A0A2C7ADR0</accession>
<dbReference type="NCBIfam" id="TIGR01733">
    <property type="entry name" value="AA-adenyl-dom"/>
    <property type="match status" value="1"/>
</dbReference>
<dbReference type="SUPFAM" id="SSF53474">
    <property type="entry name" value="alpha/beta-Hydrolases"/>
    <property type="match status" value="1"/>
</dbReference>
<dbReference type="GO" id="GO:0009366">
    <property type="term" value="C:enterobactin synthetase complex"/>
    <property type="evidence" value="ECO:0007669"/>
    <property type="project" value="TreeGrafter"/>
</dbReference>
<dbReference type="FunFam" id="3.30.300.30:FF:000010">
    <property type="entry name" value="Enterobactin synthetase component F"/>
    <property type="match status" value="1"/>
</dbReference>
<dbReference type="Gene3D" id="3.40.50.1820">
    <property type="entry name" value="alpha/beta hydrolase"/>
    <property type="match status" value="1"/>
</dbReference>
<dbReference type="Pfam" id="PF00501">
    <property type="entry name" value="AMP-binding"/>
    <property type="match status" value="1"/>
</dbReference>
<dbReference type="InterPro" id="IPR023213">
    <property type="entry name" value="CAT-like_dom_sf"/>
</dbReference>
<dbReference type="Pfam" id="PF00668">
    <property type="entry name" value="Condensation"/>
    <property type="match status" value="1"/>
</dbReference>
<proteinExistence type="predicted"/>
<dbReference type="SUPFAM" id="SSF56801">
    <property type="entry name" value="Acetyl-CoA synthetase-like"/>
    <property type="match status" value="1"/>
</dbReference>
<dbReference type="InterPro" id="IPR001242">
    <property type="entry name" value="Condensation_dom"/>
</dbReference>
<dbReference type="EMBL" id="PDNU01000012">
    <property type="protein sequence ID" value="PHK95256.1"/>
    <property type="molecule type" value="Genomic_DNA"/>
</dbReference>
<dbReference type="InterPro" id="IPR020806">
    <property type="entry name" value="PKS_PP-bd"/>
</dbReference>
<dbReference type="GO" id="GO:0005829">
    <property type="term" value="C:cytosol"/>
    <property type="evidence" value="ECO:0007669"/>
    <property type="project" value="TreeGrafter"/>
</dbReference>
<feature type="domain" description="Carrier" evidence="4">
    <location>
        <begin position="981"/>
        <end position="1056"/>
    </location>
</feature>
<dbReference type="PANTHER" id="PTHR45527:SF1">
    <property type="entry name" value="FATTY ACID SYNTHASE"/>
    <property type="match status" value="1"/>
</dbReference>
<dbReference type="Gene3D" id="3.30.559.10">
    <property type="entry name" value="Chloramphenicol acetyltransferase-like domain"/>
    <property type="match status" value="1"/>
</dbReference>
<keyword evidence="3" id="KW-0597">Phosphoprotein</keyword>
<dbReference type="InterPro" id="IPR010071">
    <property type="entry name" value="AA_adenyl_dom"/>
</dbReference>
<evidence type="ECO:0000313" key="5">
    <source>
        <dbReference type="EMBL" id="PHK95256.1"/>
    </source>
</evidence>
<comment type="cofactor">
    <cofactor evidence="1">
        <name>pantetheine 4'-phosphate</name>
        <dbReference type="ChEBI" id="CHEBI:47942"/>
    </cofactor>
</comment>
<dbReference type="SUPFAM" id="SSF52777">
    <property type="entry name" value="CoA-dependent acyltransferases"/>
    <property type="match status" value="2"/>
</dbReference>
<sequence>MPGGPWPSGRWRSRPVAEPLLLAQHPGPGEAGPALPLTEAQEGLWFAQRIDPGNPVFNTGQYLELRGALDLPAFRAAVDGMVAEADCLALRIRETPAGVVQRPDPALRPWLEVVDLSAAPEPLAAAREAMARDMATPVGLRQGGLAQGGLAQGGLAAERLYRLGAGHHLWYQRAHHLALDGYGTELLVHRVAALYAARLTGADPGLALAPFAATVEADAAYRASPRRQTDAAYWRQAMAGAPDAAGFTPGPGRTARAAHRAHAALDAATGEALRRIAAAHDIAWPDLLTALLGAYCRRITGEEEALVGATFMNRFGSAAARVPSTQMNVLPLRIRLDETAPLHEAVEGIVAQLARLRRHGRYRGEQLRRDLGRVGGGRRLHGAIVNIQPFHSIPDFPGLAATLHLLGTGPVDDITFDLRTDPGAATLRLDVEANADLYTAGEAAAHARRAAHFVAAALQAGRLADVPTATPEEAHRFTMAVNDTAHPVPDTTLTALIARAMVATPDATALRFGGEAMSYATLDRRSAALAAALAVRGIGAGDLVAVALERSPELVVALLGVMRAGAAYLPLDPAHPADRLARILDSARPRLALAATALPGAVETLPPDLWPGTGDAPNGPKPEDAAYAIYTSGSTGEPKGAVIQHRAIVNRLEWMRRHYGFTARDRILQKTAATFDVSVWEFFLPLLCGATLVLAPPGAQRDPAAIAGLIREEGITTAHFVPSMLAAFLAHPAARGLEMRRVFCSGEALTAELRDRFHATLRAELHNLYGPTEAAVDVTWWDASAGDTSNPLPIGFPVWNTRLYVLDAALRPVPAGVTGHLFIAGVQLAREYLGRPDLTARAFIPDPFHPGERMYRTGDLARFREDGAILYLGRSDGQVKLRGFRIELGEIEAALGASPMVAQARVIAREDRAGDRRLVAYVVPQEGHDPAALRAHLAARLPDYMLPAALVPMASLPVNSSGKLDRAALPAPDLPREGGRPPETDTERRLAALFAAALDVAEIGAEEDFFAAGGNSLLAVELMLRMQEEFGRDPGLGALFEHPTVARLAALLEADALPPGDDGLRPLIRLGNGRAGTPPLHVVHPAGGIAWCYGRLARALGPDIPVLGLQAPALDRETPLPSSLEALAADYVARLLAEHPGGPVHLAGWSVGGIIAQAMAVRLRELGHAVGTLALLDAYPADAWRAEAEPDAAALFRALLAIAGHDPAMHPELPMRREAVLAFLRQSGTPLGRLPEAVLDGVMRVMEGNNRLVRGHRHRAFDGALLHIRAARDHAGRALSPAMWAPYAATVEVAEVPALHGEMIGAAAVSRIAPLLRARMAG</sequence>
<keyword evidence="2" id="KW-0596">Phosphopantetheine</keyword>
<dbReference type="OrthoDB" id="9770470at2"/>
<organism evidence="5 6">
    <name type="scientific">Teichococcus rhizosphaerae</name>
    <dbReference type="NCBI Taxonomy" id="1335062"/>
    <lineage>
        <taxon>Bacteria</taxon>
        <taxon>Pseudomonadati</taxon>
        <taxon>Pseudomonadota</taxon>
        <taxon>Alphaproteobacteria</taxon>
        <taxon>Acetobacterales</taxon>
        <taxon>Roseomonadaceae</taxon>
        <taxon>Roseomonas</taxon>
    </lineage>
</organism>
<dbReference type="InterPro" id="IPR025110">
    <property type="entry name" value="AMP-bd_C"/>
</dbReference>
<dbReference type="GO" id="GO:0043041">
    <property type="term" value="P:amino acid activation for nonribosomal peptide biosynthetic process"/>
    <property type="evidence" value="ECO:0007669"/>
    <property type="project" value="TreeGrafter"/>
</dbReference>
<dbReference type="Pfam" id="PF13193">
    <property type="entry name" value="AMP-binding_C"/>
    <property type="match status" value="1"/>
</dbReference>
<dbReference type="PROSITE" id="PS50075">
    <property type="entry name" value="CARRIER"/>
    <property type="match status" value="1"/>
</dbReference>
<keyword evidence="6" id="KW-1185">Reference proteome</keyword>
<dbReference type="Gene3D" id="3.30.300.30">
    <property type="match status" value="1"/>
</dbReference>
<dbReference type="Gene3D" id="3.40.50.980">
    <property type="match status" value="2"/>
</dbReference>
<dbReference type="FunFam" id="2.30.38.10:FF:000001">
    <property type="entry name" value="Non-ribosomal peptide synthetase PvdI"/>
    <property type="match status" value="1"/>
</dbReference>
<dbReference type="PANTHER" id="PTHR45527">
    <property type="entry name" value="NONRIBOSOMAL PEPTIDE SYNTHETASE"/>
    <property type="match status" value="1"/>
</dbReference>
<dbReference type="InterPro" id="IPR009081">
    <property type="entry name" value="PP-bd_ACP"/>
</dbReference>
<evidence type="ECO:0000256" key="3">
    <source>
        <dbReference type="ARBA" id="ARBA00022553"/>
    </source>
</evidence>
<dbReference type="InterPro" id="IPR020802">
    <property type="entry name" value="TesA-like"/>
</dbReference>
<dbReference type="Pfam" id="PF00550">
    <property type="entry name" value="PP-binding"/>
    <property type="match status" value="1"/>
</dbReference>
<protein>
    <submittedName>
        <fullName evidence="5">Non-ribosomal peptide synthetase</fullName>
    </submittedName>
</protein>
<evidence type="ECO:0000256" key="2">
    <source>
        <dbReference type="ARBA" id="ARBA00022450"/>
    </source>
</evidence>
<gene>
    <name evidence="5" type="ORF">CR162_08780</name>
</gene>
<dbReference type="InterPro" id="IPR029058">
    <property type="entry name" value="AB_hydrolase_fold"/>
</dbReference>
<name>A0A2C7ADR0_9PROT</name>
<dbReference type="GO" id="GO:0047527">
    <property type="term" value="F:2,3-dihydroxybenzoate-serine ligase activity"/>
    <property type="evidence" value="ECO:0007669"/>
    <property type="project" value="TreeGrafter"/>
</dbReference>
<dbReference type="InterPro" id="IPR045851">
    <property type="entry name" value="AMP-bd_C_sf"/>
</dbReference>
<comment type="caution">
    <text evidence="5">The sequence shown here is derived from an EMBL/GenBank/DDBJ whole genome shotgun (WGS) entry which is preliminary data.</text>
</comment>
<dbReference type="FunFam" id="3.40.50.12780:FF:000012">
    <property type="entry name" value="Non-ribosomal peptide synthetase"/>
    <property type="match status" value="1"/>
</dbReference>